<dbReference type="EMBL" id="BAAADM010000054">
    <property type="protein sequence ID" value="GAA0444479.1"/>
    <property type="molecule type" value="Genomic_DNA"/>
</dbReference>
<accession>A0ABN0ZDT4</accession>
<evidence type="ECO:0000256" key="1">
    <source>
        <dbReference type="SAM" id="MobiDB-lite"/>
    </source>
</evidence>
<feature type="compositionally biased region" description="Polar residues" evidence="1">
    <location>
        <begin position="83"/>
        <end position="94"/>
    </location>
</feature>
<name>A0ABN0ZDT4_9BACI</name>
<evidence type="ECO:0000313" key="3">
    <source>
        <dbReference type="Proteomes" id="UP001501459"/>
    </source>
</evidence>
<protein>
    <recommendedName>
        <fullName evidence="4">Ty3-gypsy retrotransposon protein</fullName>
    </recommendedName>
</protein>
<comment type="caution">
    <text evidence="2">The sequence shown here is derived from an EMBL/GenBank/DDBJ whole genome shotgun (WGS) entry which is preliminary data.</text>
</comment>
<keyword evidence="3" id="KW-1185">Reference proteome</keyword>
<reference evidence="2 3" key="1">
    <citation type="journal article" date="2019" name="Int. J. Syst. Evol. Microbiol.">
        <title>The Global Catalogue of Microorganisms (GCM) 10K type strain sequencing project: providing services to taxonomists for standard genome sequencing and annotation.</title>
        <authorList>
            <consortium name="The Broad Institute Genomics Platform"/>
            <consortium name="The Broad Institute Genome Sequencing Center for Infectious Disease"/>
            <person name="Wu L."/>
            <person name="Ma J."/>
        </authorList>
    </citation>
    <scope>NUCLEOTIDE SEQUENCE [LARGE SCALE GENOMIC DNA]</scope>
    <source>
        <strain evidence="2 3">JCM 12149</strain>
    </source>
</reference>
<dbReference type="RefSeq" id="WP_343753143.1">
    <property type="nucleotide sequence ID" value="NZ_BAAADM010000054.1"/>
</dbReference>
<dbReference type="Proteomes" id="UP001501459">
    <property type="component" value="Unassembled WGS sequence"/>
</dbReference>
<evidence type="ECO:0000313" key="2">
    <source>
        <dbReference type="EMBL" id="GAA0444479.1"/>
    </source>
</evidence>
<gene>
    <name evidence="2" type="ORF">GCM10008983_22340</name>
</gene>
<organism evidence="2 3">
    <name type="scientific">Lentibacillus halophilus</name>
    <dbReference type="NCBI Taxonomy" id="295065"/>
    <lineage>
        <taxon>Bacteria</taxon>
        <taxon>Bacillati</taxon>
        <taxon>Bacillota</taxon>
        <taxon>Bacilli</taxon>
        <taxon>Bacillales</taxon>
        <taxon>Bacillaceae</taxon>
        <taxon>Lentibacillus</taxon>
    </lineage>
</organism>
<sequence length="94" mass="11080">MTNLRLITKSVERTNKHEFEHAIDYVANQLRLMEQKMAITAENSVKKQYRSNRDDISRSTYQVEDLAKKYKHVQYNPSYPMPASSSTDQNKIRV</sequence>
<feature type="region of interest" description="Disordered" evidence="1">
    <location>
        <begin position="74"/>
        <end position="94"/>
    </location>
</feature>
<proteinExistence type="predicted"/>
<evidence type="ECO:0008006" key="4">
    <source>
        <dbReference type="Google" id="ProtNLM"/>
    </source>
</evidence>